<dbReference type="RefSeq" id="XP_009538090.1">
    <property type="nucleotide sequence ID" value="XM_009539795.1"/>
</dbReference>
<sequence length="223" mass="24381">MAALQDIEVEGVTAFAPPPATTYHYTITLKDDTLGIFMEDRATKKQWYKGSMDESDYVSAANAVTGATPADYAKCFRDALGCELDRSGDSSRDLEILKEGALRLQFFRPDPSASSKDATSSNLLLQTPSWQKVDSSNFTVDEKLGEVRVCHAGEYSITVVVDASANGYNPVTSLLKNSNVLQNDGCSCVSNRKVYLEQDDVVTVKCDSDVTSACHVSILRLRR</sequence>
<evidence type="ECO:0000313" key="2">
    <source>
        <dbReference type="Proteomes" id="UP000002640"/>
    </source>
</evidence>
<proteinExistence type="predicted"/>
<dbReference type="EMBL" id="JH159164">
    <property type="protein sequence ID" value="EGZ06193.1"/>
    <property type="molecule type" value="Genomic_DNA"/>
</dbReference>
<dbReference type="KEGG" id="psoj:PHYSODRAFT_307216"/>
<dbReference type="Proteomes" id="UP000002640">
    <property type="component" value="Unassembled WGS sequence"/>
</dbReference>
<organism evidence="1 2">
    <name type="scientific">Phytophthora sojae (strain P6497)</name>
    <name type="common">Soybean stem and root rot agent</name>
    <name type="synonym">Phytophthora megasperma f. sp. glycines</name>
    <dbReference type="NCBI Taxonomy" id="1094619"/>
    <lineage>
        <taxon>Eukaryota</taxon>
        <taxon>Sar</taxon>
        <taxon>Stramenopiles</taxon>
        <taxon>Oomycota</taxon>
        <taxon>Peronosporomycetes</taxon>
        <taxon>Peronosporales</taxon>
        <taxon>Peronosporaceae</taxon>
        <taxon>Phytophthora</taxon>
    </lineage>
</organism>
<dbReference type="AlphaFoldDB" id="G5ADE0"/>
<keyword evidence="2" id="KW-1185">Reference proteome</keyword>
<accession>G5ADE0</accession>
<dbReference type="GeneID" id="20642849"/>
<dbReference type="SMR" id="G5ADE0"/>
<dbReference type="InParanoid" id="G5ADE0"/>
<protein>
    <submittedName>
        <fullName evidence="1">Uncharacterized protein</fullName>
    </submittedName>
</protein>
<name>G5ADE0_PHYSP</name>
<gene>
    <name evidence="1" type="ORF">PHYSODRAFT_307216</name>
</gene>
<reference evidence="1 2" key="1">
    <citation type="journal article" date="2006" name="Science">
        <title>Phytophthora genome sequences uncover evolutionary origins and mechanisms of pathogenesis.</title>
        <authorList>
            <person name="Tyler B.M."/>
            <person name="Tripathy S."/>
            <person name="Zhang X."/>
            <person name="Dehal P."/>
            <person name="Jiang R.H."/>
            <person name="Aerts A."/>
            <person name="Arredondo F.D."/>
            <person name="Baxter L."/>
            <person name="Bensasson D."/>
            <person name="Beynon J.L."/>
            <person name="Chapman J."/>
            <person name="Damasceno C.M."/>
            <person name="Dorrance A.E."/>
            <person name="Dou D."/>
            <person name="Dickerman A.W."/>
            <person name="Dubchak I.L."/>
            <person name="Garbelotto M."/>
            <person name="Gijzen M."/>
            <person name="Gordon S.G."/>
            <person name="Govers F."/>
            <person name="Grunwald N.J."/>
            <person name="Huang W."/>
            <person name="Ivors K.L."/>
            <person name="Jones R.W."/>
            <person name="Kamoun S."/>
            <person name="Krampis K."/>
            <person name="Lamour K.H."/>
            <person name="Lee M.K."/>
            <person name="McDonald W.H."/>
            <person name="Medina M."/>
            <person name="Meijer H.J."/>
            <person name="Nordberg E.K."/>
            <person name="Maclean D.J."/>
            <person name="Ospina-Giraldo M.D."/>
            <person name="Morris P.F."/>
            <person name="Phuntumart V."/>
            <person name="Putnam N.H."/>
            <person name="Rash S."/>
            <person name="Rose J.K."/>
            <person name="Sakihama Y."/>
            <person name="Salamov A.A."/>
            <person name="Savidor A."/>
            <person name="Scheuring C.F."/>
            <person name="Smith B.M."/>
            <person name="Sobral B.W."/>
            <person name="Terry A."/>
            <person name="Torto-Alalibo T.A."/>
            <person name="Win J."/>
            <person name="Xu Z."/>
            <person name="Zhang H."/>
            <person name="Grigoriev I.V."/>
            <person name="Rokhsar D.S."/>
            <person name="Boore J.L."/>
        </authorList>
    </citation>
    <scope>NUCLEOTIDE SEQUENCE [LARGE SCALE GENOMIC DNA]</scope>
    <source>
        <strain evidence="1 2">P6497</strain>
    </source>
</reference>
<evidence type="ECO:0000313" key="1">
    <source>
        <dbReference type="EMBL" id="EGZ06193.1"/>
    </source>
</evidence>